<evidence type="ECO:0000313" key="2">
    <source>
        <dbReference type="Proteomes" id="UP000822688"/>
    </source>
</evidence>
<comment type="caution">
    <text evidence="1">The sequence shown here is derived from an EMBL/GenBank/DDBJ whole genome shotgun (WGS) entry which is preliminary data.</text>
</comment>
<keyword evidence="2" id="KW-1185">Reference proteome</keyword>
<reference evidence="1" key="1">
    <citation type="submission" date="2020-06" db="EMBL/GenBank/DDBJ databases">
        <title>WGS assembly of Ceratodon purpureus strain R40.</title>
        <authorList>
            <person name="Carey S.B."/>
            <person name="Jenkins J."/>
            <person name="Shu S."/>
            <person name="Lovell J.T."/>
            <person name="Sreedasyam A."/>
            <person name="Maumus F."/>
            <person name="Tiley G.P."/>
            <person name="Fernandez-Pozo N."/>
            <person name="Barry K."/>
            <person name="Chen C."/>
            <person name="Wang M."/>
            <person name="Lipzen A."/>
            <person name="Daum C."/>
            <person name="Saski C.A."/>
            <person name="Payton A.C."/>
            <person name="Mcbreen J.C."/>
            <person name="Conrad R.E."/>
            <person name="Kollar L.M."/>
            <person name="Olsson S."/>
            <person name="Huttunen S."/>
            <person name="Landis J.B."/>
            <person name="Wickett N.J."/>
            <person name="Johnson M.G."/>
            <person name="Rensing S.A."/>
            <person name="Grimwood J."/>
            <person name="Schmutz J."/>
            <person name="Mcdaniel S.F."/>
        </authorList>
    </citation>
    <scope>NUCLEOTIDE SEQUENCE</scope>
    <source>
        <strain evidence="1">R40</strain>
    </source>
</reference>
<name>A0A8T0IJT6_CERPU</name>
<proteinExistence type="predicted"/>
<dbReference type="AlphaFoldDB" id="A0A8T0IJT6"/>
<accession>A0A8T0IJT6</accession>
<dbReference type="Proteomes" id="UP000822688">
    <property type="component" value="Chromosome 3"/>
</dbReference>
<dbReference type="EMBL" id="CM026423">
    <property type="protein sequence ID" value="KAG0583087.1"/>
    <property type="molecule type" value="Genomic_DNA"/>
</dbReference>
<protein>
    <submittedName>
        <fullName evidence="1">Uncharacterized protein</fullName>
    </submittedName>
</protein>
<sequence>MHNPSLIPFPFPVNLQRTQKRYQTVSSPGCFFTDHSRRSSVADRWGGSSDQIGAKACINSPDREAPFFFTGHESVETEDRTRQMGGKGVTIWQVENVATRPLVGG</sequence>
<organism evidence="1 2">
    <name type="scientific">Ceratodon purpureus</name>
    <name type="common">Fire moss</name>
    <name type="synonym">Dicranum purpureum</name>
    <dbReference type="NCBI Taxonomy" id="3225"/>
    <lineage>
        <taxon>Eukaryota</taxon>
        <taxon>Viridiplantae</taxon>
        <taxon>Streptophyta</taxon>
        <taxon>Embryophyta</taxon>
        <taxon>Bryophyta</taxon>
        <taxon>Bryophytina</taxon>
        <taxon>Bryopsida</taxon>
        <taxon>Dicranidae</taxon>
        <taxon>Pseudoditrichales</taxon>
        <taxon>Ditrichaceae</taxon>
        <taxon>Ceratodon</taxon>
    </lineage>
</organism>
<gene>
    <name evidence="1" type="ORF">KC19_3G108300</name>
</gene>
<evidence type="ECO:0000313" key="1">
    <source>
        <dbReference type="EMBL" id="KAG0583087.1"/>
    </source>
</evidence>